<evidence type="ECO:0000256" key="5">
    <source>
        <dbReference type="ARBA" id="ARBA00022909"/>
    </source>
</evidence>
<evidence type="ECO:0000313" key="10">
    <source>
        <dbReference type="Proteomes" id="UP000053647"/>
    </source>
</evidence>
<evidence type="ECO:0000256" key="1">
    <source>
        <dbReference type="ARBA" id="ARBA00001353"/>
    </source>
</evidence>
<protein>
    <recommendedName>
        <fullName evidence="4">dihydroneopterin aldolase</fullName>
        <ecNumber evidence="4">4.1.2.25</ecNumber>
    </recommendedName>
    <alternativeName>
        <fullName evidence="7">7,8-dihydroneopterin aldolase</fullName>
    </alternativeName>
</protein>
<accession>A0A0C9SXI3</accession>
<feature type="domain" description="Dihydroneopterin aldolase/epimerase" evidence="8">
    <location>
        <begin position="10"/>
        <end position="127"/>
    </location>
</feature>
<organism evidence="9 10">
    <name type="scientific">Paxillus involutus ATCC 200175</name>
    <dbReference type="NCBI Taxonomy" id="664439"/>
    <lineage>
        <taxon>Eukaryota</taxon>
        <taxon>Fungi</taxon>
        <taxon>Dikarya</taxon>
        <taxon>Basidiomycota</taxon>
        <taxon>Agaricomycotina</taxon>
        <taxon>Agaricomycetes</taxon>
        <taxon>Agaricomycetidae</taxon>
        <taxon>Boletales</taxon>
        <taxon>Paxilineae</taxon>
        <taxon>Paxillaceae</taxon>
        <taxon>Paxillus</taxon>
    </lineage>
</organism>
<dbReference type="PANTHER" id="PTHR42844:SF1">
    <property type="entry name" value="DIHYDRONEOPTERIN ALDOLASE 1-RELATED"/>
    <property type="match status" value="1"/>
</dbReference>
<evidence type="ECO:0000256" key="7">
    <source>
        <dbReference type="ARBA" id="ARBA00032903"/>
    </source>
</evidence>
<dbReference type="PANTHER" id="PTHR42844">
    <property type="entry name" value="DIHYDRONEOPTERIN ALDOLASE 1-RELATED"/>
    <property type="match status" value="1"/>
</dbReference>
<dbReference type="SUPFAM" id="SSF55620">
    <property type="entry name" value="Tetrahydrobiopterin biosynthesis enzymes-like"/>
    <property type="match status" value="2"/>
</dbReference>
<dbReference type="SMART" id="SM00905">
    <property type="entry name" value="FolB"/>
    <property type="match status" value="2"/>
</dbReference>
<dbReference type="GO" id="GO:0046656">
    <property type="term" value="P:folic acid biosynthetic process"/>
    <property type="evidence" value="ECO:0007669"/>
    <property type="project" value="UniProtKB-KW"/>
</dbReference>
<dbReference type="EMBL" id="KN819812">
    <property type="protein sequence ID" value="KIJ07690.1"/>
    <property type="molecule type" value="Genomic_DNA"/>
</dbReference>
<dbReference type="Pfam" id="PF02152">
    <property type="entry name" value="FolB"/>
    <property type="match status" value="2"/>
</dbReference>
<evidence type="ECO:0000256" key="6">
    <source>
        <dbReference type="ARBA" id="ARBA00023239"/>
    </source>
</evidence>
<dbReference type="InterPro" id="IPR006156">
    <property type="entry name" value="Dihydroneopterin_aldolase"/>
</dbReference>
<comment type="catalytic activity">
    <reaction evidence="1">
        <text>7,8-dihydroneopterin = 6-hydroxymethyl-7,8-dihydropterin + glycolaldehyde</text>
        <dbReference type="Rhea" id="RHEA:10540"/>
        <dbReference type="ChEBI" id="CHEBI:17001"/>
        <dbReference type="ChEBI" id="CHEBI:17071"/>
        <dbReference type="ChEBI" id="CHEBI:44841"/>
        <dbReference type="EC" id="4.1.2.25"/>
    </reaction>
</comment>
<dbReference type="AlphaFoldDB" id="A0A0C9SXI3"/>
<evidence type="ECO:0000256" key="2">
    <source>
        <dbReference type="ARBA" id="ARBA00005013"/>
    </source>
</evidence>
<evidence type="ECO:0000313" key="9">
    <source>
        <dbReference type="EMBL" id="KIJ07690.1"/>
    </source>
</evidence>
<evidence type="ECO:0000256" key="4">
    <source>
        <dbReference type="ARBA" id="ARBA00013043"/>
    </source>
</evidence>
<keyword evidence="5" id="KW-0289">Folate biosynthesis</keyword>
<comment type="similarity">
    <text evidence="3">Belongs to the DHNA family.</text>
</comment>
<gene>
    <name evidence="9" type="ORF">PAXINDRAFT_177668</name>
</gene>
<comment type="pathway">
    <text evidence="2">Cofactor biosynthesis; tetrahydrofolate biosynthesis; 2-amino-4-hydroxy-6-hydroxymethyl-7,8-dihydropteridine diphosphate from 7,8-dihydroneopterin triphosphate: step 3/4.</text>
</comment>
<keyword evidence="6" id="KW-0456">Lyase</keyword>
<evidence type="ECO:0000259" key="8">
    <source>
        <dbReference type="SMART" id="SM00905"/>
    </source>
</evidence>
<dbReference type="InterPro" id="IPR006157">
    <property type="entry name" value="FolB_dom"/>
</dbReference>
<dbReference type="Proteomes" id="UP000053647">
    <property type="component" value="Unassembled WGS sequence"/>
</dbReference>
<reference evidence="9 10" key="1">
    <citation type="submission" date="2014-06" db="EMBL/GenBank/DDBJ databases">
        <authorList>
            <consortium name="DOE Joint Genome Institute"/>
            <person name="Kuo A."/>
            <person name="Kohler A."/>
            <person name="Nagy L.G."/>
            <person name="Floudas D."/>
            <person name="Copeland A."/>
            <person name="Barry K.W."/>
            <person name="Cichocki N."/>
            <person name="Veneault-Fourrey C."/>
            <person name="LaButti K."/>
            <person name="Lindquist E.A."/>
            <person name="Lipzen A."/>
            <person name="Lundell T."/>
            <person name="Morin E."/>
            <person name="Murat C."/>
            <person name="Sun H."/>
            <person name="Tunlid A."/>
            <person name="Henrissat B."/>
            <person name="Grigoriev I.V."/>
            <person name="Hibbett D.S."/>
            <person name="Martin F."/>
            <person name="Nordberg H.P."/>
            <person name="Cantor M.N."/>
            <person name="Hua S.X."/>
        </authorList>
    </citation>
    <scope>NUCLEOTIDE SEQUENCE [LARGE SCALE GENOMIC DNA]</scope>
    <source>
        <strain evidence="9 10">ATCC 200175</strain>
    </source>
</reference>
<dbReference type="GO" id="GO:0005737">
    <property type="term" value="C:cytoplasm"/>
    <property type="evidence" value="ECO:0007669"/>
    <property type="project" value="TreeGrafter"/>
</dbReference>
<keyword evidence="10" id="KW-1185">Reference proteome</keyword>
<dbReference type="NCBIfam" id="TIGR00526">
    <property type="entry name" value="folB_dom"/>
    <property type="match status" value="1"/>
</dbReference>
<dbReference type="EC" id="4.1.2.25" evidence="4"/>
<dbReference type="GO" id="GO:0004150">
    <property type="term" value="F:dihydroneopterin aldolase activity"/>
    <property type="evidence" value="ECO:0007669"/>
    <property type="project" value="UniProtKB-EC"/>
</dbReference>
<sequence length="253" mass="27581">MSAAEATDVVFVDTLQLSATIGKDCWDRVRDQVVLLSIYLHLTPTFLDASARTDNVGDSVHYGHLTKAISSRVTKRKGSYTDVHALIEDATEAAFELAREPADAIRVVVQLPKQILLADGFSVEVTTPKGGIARDGRTVVRVKDLVLPVLIGVNPPERLAKQRVLANITFFERAGAGHTGSAVDYPEIVKKMSAEIDNTDFETLEKFVLEIVRTGCLASEAIEAVTVRCQKPSALSFAQSSGVEITRRREAFI</sequence>
<dbReference type="InterPro" id="IPR043133">
    <property type="entry name" value="GTP-CH-I_C/QueF"/>
</dbReference>
<dbReference type="Gene3D" id="3.30.1130.10">
    <property type="match status" value="2"/>
</dbReference>
<feature type="domain" description="Dihydroneopterin aldolase/epimerase" evidence="8">
    <location>
        <begin position="140"/>
        <end position="247"/>
    </location>
</feature>
<dbReference type="HOGENOM" id="CLU_062068_2_0_1"/>
<proteinExistence type="inferred from homology"/>
<reference evidence="10" key="2">
    <citation type="submission" date="2015-01" db="EMBL/GenBank/DDBJ databases">
        <title>Evolutionary Origins and Diversification of the Mycorrhizal Mutualists.</title>
        <authorList>
            <consortium name="DOE Joint Genome Institute"/>
            <consortium name="Mycorrhizal Genomics Consortium"/>
            <person name="Kohler A."/>
            <person name="Kuo A."/>
            <person name="Nagy L.G."/>
            <person name="Floudas D."/>
            <person name="Copeland A."/>
            <person name="Barry K.W."/>
            <person name="Cichocki N."/>
            <person name="Veneault-Fourrey C."/>
            <person name="LaButti K."/>
            <person name="Lindquist E.A."/>
            <person name="Lipzen A."/>
            <person name="Lundell T."/>
            <person name="Morin E."/>
            <person name="Murat C."/>
            <person name="Riley R."/>
            <person name="Ohm R."/>
            <person name="Sun H."/>
            <person name="Tunlid A."/>
            <person name="Henrissat B."/>
            <person name="Grigoriev I.V."/>
            <person name="Hibbett D.S."/>
            <person name="Martin F."/>
        </authorList>
    </citation>
    <scope>NUCLEOTIDE SEQUENCE [LARGE SCALE GENOMIC DNA]</scope>
    <source>
        <strain evidence="10">ATCC 200175</strain>
    </source>
</reference>
<evidence type="ECO:0000256" key="3">
    <source>
        <dbReference type="ARBA" id="ARBA00005708"/>
    </source>
</evidence>
<name>A0A0C9SXI3_PAXIN</name>
<dbReference type="OrthoDB" id="5425486at2759"/>